<dbReference type="EMBL" id="VIWT01000008">
    <property type="protein sequence ID" value="TWF71732.1"/>
    <property type="molecule type" value="Genomic_DNA"/>
</dbReference>
<evidence type="ECO:0000256" key="1">
    <source>
        <dbReference type="SAM" id="MobiDB-lite"/>
    </source>
</evidence>
<gene>
    <name evidence="2" type="ORF">FHX73_18103</name>
</gene>
<sequence>MSTPVLLQQHPITGQSSLPDARFQVLYAVVADVVFSVHPPAHHPEQAWAAEISTQHFTIPGLAAWMTRHSGEPGRWTAPTPNQLLDRLREFTTTDAFAPVRGLWLAQETDPQWRSRTGTPSRPEPDQVRSGADRARELLREAAAIPARFDETNPVADGLRCEAQTLAMLELNDSIQQLIATMGELTNKDRP</sequence>
<name>A0A561SA30_9ACTN</name>
<evidence type="ECO:0000313" key="2">
    <source>
        <dbReference type="EMBL" id="TWF71732.1"/>
    </source>
</evidence>
<proteinExistence type="predicted"/>
<keyword evidence="3" id="KW-1185">Reference proteome</keyword>
<evidence type="ECO:0000313" key="3">
    <source>
        <dbReference type="Proteomes" id="UP000317940"/>
    </source>
</evidence>
<feature type="region of interest" description="Disordered" evidence="1">
    <location>
        <begin position="108"/>
        <end position="132"/>
    </location>
</feature>
<organism evidence="2 3">
    <name type="scientific">Kitasatospora viridis</name>
    <dbReference type="NCBI Taxonomy" id="281105"/>
    <lineage>
        <taxon>Bacteria</taxon>
        <taxon>Bacillati</taxon>
        <taxon>Actinomycetota</taxon>
        <taxon>Actinomycetes</taxon>
        <taxon>Kitasatosporales</taxon>
        <taxon>Streptomycetaceae</taxon>
        <taxon>Kitasatospora</taxon>
    </lineage>
</organism>
<comment type="caution">
    <text evidence="2">The sequence shown here is derived from an EMBL/GenBank/DDBJ whole genome shotgun (WGS) entry which is preliminary data.</text>
</comment>
<dbReference type="RefSeq" id="WP_145911526.1">
    <property type="nucleotide sequence ID" value="NZ_BAAAMZ010000022.1"/>
</dbReference>
<feature type="compositionally biased region" description="Polar residues" evidence="1">
    <location>
        <begin position="109"/>
        <end position="120"/>
    </location>
</feature>
<reference evidence="2 3" key="1">
    <citation type="submission" date="2019-06" db="EMBL/GenBank/DDBJ databases">
        <title>Sequencing the genomes of 1000 actinobacteria strains.</title>
        <authorList>
            <person name="Klenk H.-P."/>
        </authorList>
    </citation>
    <scope>NUCLEOTIDE SEQUENCE [LARGE SCALE GENOMIC DNA]</scope>
    <source>
        <strain evidence="2 3">DSM 44826</strain>
    </source>
</reference>
<dbReference type="AlphaFoldDB" id="A0A561SA30"/>
<accession>A0A561SA30</accession>
<feature type="compositionally biased region" description="Basic and acidic residues" evidence="1">
    <location>
        <begin position="123"/>
        <end position="132"/>
    </location>
</feature>
<dbReference type="Proteomes" id="UP000317940">
    <property type="component" value="Unassembled WGS sequence"/>
</dbReference>
<protein>
    <submittedName>
        <fullName evidence="2">Uncharacterized protein</fullName>
    </submittedName>
</protein>